<reference evidence="2" key="1">
    <citation type="journal article" date="2020" name="Stud. Mycol.">
        <title>101 Dothideomycetes genomes: a test case for predicting lifestyles and emergence of pathogens.</title>
        <authorList>
            <person name="Haridas S."/>
            <person name="Albert R."/>
            <person name="Binder M."/>
            <person name="Bloem J."/>
            <person name="Labutti K."/>
            <person name="Salamov A."/>
            <person name="Andreopoulos B."/>
            <person name="Baker S."/>
            <person name="Barry K."/>
            <person name="Bills G."/>
            <person name="Bluhm B."/>
            <person name="Cannon C."/>
            <person name="Castanera R."/>
            <person name="Culley D."/>
            <person name="Daum C."/>
            <person name="Ezra D."/>
            <person name="Gonzalez J."/>
            <person name="Henrissat B."/>
            <person name="Kuo A."/>
            <person name="Liang C."/>
            <person name="Lipzen A."/>
            <person name="Lutzoni F."/>
            <person name="Magnuson J."/>
            <person name="Mondo S."/>
            <person name="Nolan M."/>
            <person name="Ohm R."/>
            <person name="Pangilinan J."/>
            <person name="Park H.-J."/>
            <person name="Ramirez L."/>
            <person name="Alfaro M."/>
            <person name="Sun H."/>
            <person name="Tritt A."/>
            <person name="Yoshinaga Y."/>
            <person name="Zwiers L.-H."/>
            <person name="Turgeon B."/>
            <person name="Goodwin S."/>
            <person name="Spatafora J."/>
            <person name="Crous P."/>
            <person name="Grigoriev I."/>
        </authorList>
    </citation>
    <scope>NUCLEOTIDE SEQUENCE</scope>
    <source>
        <strain evidence="2">CBS 123094</strain>
    </source>
</reference>
<dbReference type="EMBL" id="ML977666">
    <property type="protein sequence ID" value="KAF1994250.1"/>
    <property type="molecule type" value="Genomic_DNA"/>
</dbReference>
<dbReference type="InterPro" id="IPR011009">
    <property type="entry name" value="Kinase-like_dom_sf"/>
</dbReference>
<dbReference type="PANTHER" id="PTHR21310">
    <property type="entry name" value="AMINOGLYCOSIDE PHOSPHOTRANSFERASE-RELATED-RELATED"/>
    <property type="match status" value="1"/>
</dbReference>
<dbReference type="Pfam" id="PF01636">
    <property type="entry name" value="APH"/>
    <property type="match status" value="1"/>
</dbReference>
<keyword evidence="3" id="KW-1185">Reference proteome</keyword>
<evidence type="ECO:0000313" key="2">
    <source>
        <dbReference type="EMBL" id="KAF1994250.1"/>
    </source>
</evidence>
<dbReference type="GO" id="GO:0016301">
    <property type="term" value="F:kinase activity"/>
    <property type="evidence" value="ECO:0007669"/>
    <property type="project" value="UniProtKB-KW"/>
</dbReference>
<dbReference type="Proteomes" id="UP000799779">
    <property type="component" value="Unassembled WGS sequence"/>
</dbReference>
<dbReference type="SUPFAM" id="SSF56112">
    <property type="entry name" value="Protein kinase-like (PK-like)"/>
    <property type="match status" value="1"/>
</dbReference>
<keyword evidence="2" id="KW-0418">Kinase</keyword>
<dbReference type="InterPro" id="IPR051678">
    <property type="entry name" value="AGP_Transferase"/>
</dbReference>
<accession>A0A6A5VXX4</accession>
<dbReference type="Gene3D" id="3.90.1200.10">
    <property type="match status" value="1"/>
</dbReference>
<name>A0A6A5VXX4_9PLEO</name>
<keyword evidence="2" id="KW-0808">Transferase</keyword>
<dbReference type="OrthoDB" id="3250044at2759"/>
<protein>
    <submittedName>
        <fullName evidence="2">Kinase-like protein</fullName>
    </submittedName>
</protein>
<sequence>MAVLDTLTDDQIISLCHDPATTILSVPQCSNKVVRITDRVAVKFGHFVTAQEFRNQQVAQRRLDANIVNVPTAYRFLQKDDIGYIVMDYVDGDTLDLVSAKNVVKELGMVLGYIHQQKGTKPGSLGGGPVSGVLWPEHEEVEFLETDDLQLWLNQRSPSSVHKLDLSRYALCMCHLDFNPRNIILDGSRIYLIDWSAAGYFPRFFEHILYQFLPQDLSFFNLLSPFLAPLSNEELESAKIVVGTLRHSQFHVFPGAKVSQRACLGA</sequence>
<organism evidence="2 3">
    <name type="scientific">Amniculicola lignicola CBS 123094</name>
    <dbReference type="NCBI Taxonomy" id="1392246"/>
    <lineage>
        <taxon>Eukaryota</taxon>
        <taxon>Fungi</taxon>
        <taxon>Dikarya</taxon>
        <taxon>Ascomycota</taxon>
        <taxon>Pezizomycotina</taxon>
        <taxon>Dothideomycetes</taxon>
        <taxon>Pleosporomycetidae</taxon>
        <taxon>Pleosporales</taxon>
        <taxon>Amniculicolaceae</taxon>
        <taxon>Amniculicola</taxon>
    </lineage>
</organism>
<proteinExistence type="predicted"/>
<feature type="domain" description="Aminoglycoside phosphotransferase" evidence="1">
    <location>
        <begin position="29"/>
        <end position="206"/>
    </location>
</feature>
<dbReference type="AlphaFoldDB" id="A0A6A5VXX4"/>
<gene>
    <name evidence="2" type="ORF">P154DRAFT_527209</name>
</gene>
<evidence type="ECO:0000313" key="3">
    <source>
        <dbReference type="Proteomes" id="UP000799779"/>
    </source>
</evidence>
<dbReference type="PANTHER" id="PTHR21310:SF39">
    <property type="entry name" value="AMINOGLYCOSIDE PHOSPHOTRANSFERASE DOMAIN-CONTAINING PROTEIN"/>
    <property type="match status" value="1"/>
</dbReference>
<evidence type="ECO:0000259" key="1">
    <source>
        <dbReference type="Pfam" id="PF01636"/>
    </source>
</evidence>
<dbReference type="InterPro" id="IPR002575">
    <property type="entry name" value="Aminoglycoside_PTrfase"/>
</dbReference>